<evidence type="ECO:0000256" key="1">
    <source>
        <dbReference type="ARBA" id="ARBA00004141"/>
    </source>
</evidence>
<dbReference type="Gene3D" id="1.20.120.80">
    <property type="entry name" value="Cytochrome c oxidase, subunit III, four-helix bundle"/>
    <property type="match status" value="1"/>
</dbReference>
<dbReference type="AlphaFoldDB" id="A0A516EZL2"/>
<feature type="transmembrane region" description="Helical" evidence="9">
    <location>
        <begin position="20"/>
        <end position="37"/>
    </location>
</feature>
<evidence type="ECO:0000256" key="4">
    <source>
        <dbReference type="ARBA" id="ARBA00022692"/>
    </source>
</evidence>
<dbReference type="RefSeq" id="YP_009681525.1">
    <property type="nucleotide sequence ID" value="NC_044131.1"/>
</dbReference>
<evidence type="ECO:0000259" key="10">
    <source>
        <dbReference type="PROSITE" id="PS50253"/>
    </source>
</evidence>
<protein>
    <recommendedName>
        <fullName evidence="3 8">Cytochrome c oxidase subunit 3</fullName>
    </recommendedName>
</protein>
<proteinExistence type="inferred from homology"/>
<dbReference type="GO" id="GO:0005739">
    <property type="term" value="C:mitochondrion"/>
    <property type="evidence" value="ECO:0007669"/>
    <property type="project" value="TreeGrafter"/>
</dbReference>
<organism evidence="11">
    <name type="scientific">Septifer bilocularis</name>
    <dbReference type="NCBI Taxonomy" id="102393"/>
    <lineage>
        <taxon>Eukaryota</taxon>
        <taxon>Metazoa</taxon>
        <taxon>Spiralia</taxon>
        <taxon>Lophotrochozoa</taxon>
        <taxon>Mollusca</taxon>
        <taxon>Bivalvia</taxon>
        <taxon>Autobranchia</taxon>
        <taxon>Pteriomorphia</taxon>
        <taxon>Mytilida</taxon>
        <taxon>Mytiloidea</taxon>
        <taxon>Mytilidae</taxon>
        <taxon>Mytilinae</taxon>
        <taxon>Septifer</taxon>
    </lineage>
</organism>
<feature type="transmembrane region" description="Helical" evidence="9">
    <location>
        <begin position="85"/>
        <end position="104"/>
    </location>
</feature>
<dbReference type="GO" id="GO:0006123">
    <property type="term" value="P:mitochondrial electron transport, cytochrome c to oxygen"/>
    <property type="evidence" value="ECO:0007669"/>
    <property type="project" value="TreeGrafter"/>
</dbReference>
<comment type="similarity">
    <text evidence="2 8">Belongs to the cytochrome c oxidase subunit 3 family.</text>
</comment>
<feature type="transmembrane region" description="Helical" evidence="9">
    <location>
        <begin position="43"/>
        <end position="64"/>
    </location>
</feature>
<gene>
    <name evidence="11" type="primary">cox3</name>
</gene>
<feature type="transmembrane region" description="Helical" evidence="9">
    <location>
        <begin position="199"/>
        <end position="223"/>
    </location>
</feature>
<evidence type="ECO:0000256" key="9">
    <source>
        <dbReference type="SAM" id="Phobius"/>
    </source>
</evidence>
<evidence type="ECO:0000256" key="8">
    <source>
        <dbReference type="RuleBase" id="RU003375"/>
    </source>
</evidence>
<dbReference type="SUPFAM" id="SSF81452">
    <property type="entry name" value="Cytochrome c oxidase subunit III-like"/>
    <property type="match status" value="1"/>
</dbReference>
<evidence type="ECO:0000256" key="6">
    <source>
        <dbReference type="ARBA" id="ARBA00022989"/>
    </source>
</evidence>
<keyword evidence="7 9" id="KW-0472">Membrane</keyword>
<feature type="transmembrane region" description="Helical" evidence="9">
    <location>
        <begin position="243"/>
        <end position="263"/>
    </location>
</feature>
<dbReference type="GeneID" id="41043513"/>
<dbReference type="CDD" id="cd01665">
    <property type="entry name" value="Cyt_c_Oxidase_III"/>
    <property type="match status" value="1"/>
</dbReference>
<accession>A0A516EZL2</accession>
<dbReference type="InterPro" id="IPR035973">
    <property type="entry name" value="Cyt_c_oxidase_su3-like_sf"/>
</dbReference>
<dbReference type="InterPro" id="IPR024791">
    <property type="entry name" value="Cyt_c/ubiquinol_Oxase_su3"/>
</dbReference>
<reference evidence="11" key="1">
    <citation type="journal article" date="2019" name="Mol. Phylogenet. Evol.">
        <title>A mitochondrial genome phylogeny of Mytilidae (Bivalvia: Mytilida).</title>
        <authorList>
            <person name="Lee Y."/>
            <person name="Kwak H."/>
            <person name="Shin J."/>
            <person name="Kim S.C."/>
            <person name="Kim T."/>
            <person name="Park J.K."/>
        </authorList>
    </citation>
    <scope>NUCLEOTIDE SEQUENCE</scope>
</reference>
<name>A0A516EZL2_9BIVA</name>
<evidence type="ECO:0000256" key="5">
    <source>
        <dbReference type="ARBA" id="ARBA00022967"/>
    </source>
</evidence>
<comment type="function">
    <text evidence="8">Component of the cytochrome c oxidase, the last enzyme in the mitochondrial electron transport chain which drives oxidative phosphorylation. The respiratory chain contains 3 multisubunit complexes succinate dehydrogenase (complex II, CII), ubiquinol-cytochrome c oxidoreductase (cytochrome b-c1 complex, complex III, CIII) and cytochrome c oxidase (complex IV, CIV), that cooperate to transfer electrons derived from NADH and succinate to molecular oxygen, creating an electrochemical gradient over the inner membrane that drives transmembrane transport and the ATP synthase. Cytochrome c oxidase is the component of the respiratory chain that catalyzes the reduction of oxygen to water. Electrons originating from reduced cytochrome c in the intermembrane space (IMS) are transferred via the dinuclear copper A center (CU(A)) of subunit 2 and heme A of subunit 1 to the active site in subunit 1, a binuclear center (BNC) formed by heme A3 and copper B (CU(B)). The BNC reduces molecular oxygen to 2 water molecules using 4 electrons from cytochrome c in the IMS and 4 protons from the mitochondrial matrix.</text>
</comment>
<dbReference type="PANTHER" id="PTHR11403">
    <property type="entry name" value="CYTOCHROME C OXIDASE SUBUNIT III"/>
    <property type="match status" value="1"/>
</dbReference>
<keyword evidence="5" id="KW-1278">Translocase</keyword>
<feature type="domain" description="Heme-copper oxidase subunit III family profile" evidence="10">
    <location>
        <begin position="5"/>
        <end position="264"/>
    </location>
</feature>
<keyword evidence="6 9" id="KW-1133">Transmembrane helix</keyword>
<dbReference type="GO" id="GO:0004129">
    <property type="term" value="F:cytochrome-c oxidase activity"/>
    <property type="evidence" value="ECO:0007669"/>
    <property type="project" value="InterPro"/>
</dbReference>
<geneLocation type="mitochondrion" evidence="11"/>
<dbReference type="InterPro" id="IPR000298">
    <property type="entry name" value="Cyt_c_oxidase-like_su3"/>
</dbReference>
<evidence type="ECO:0000313" key="11">
    <source>
        <dbReference type="EMBL" id="QDO71944.1"/>
    </source>
</evidence>
<dbReference type="PANTHER" id="PTHR11403:SF7">
    <property type="entry name" value="CYTOCHROME C OXIDASE SUBUNIT 3"/>
    <property type="match status" value="1"/>
</dbReference>
<keyword evidence="8 11" id="KW-0496">Mitochondrion</keyword>
<dbReference type="InterPro" id="IPR013833">
    <property type="entry name" value="Cyt_c_oxidase_su3_a-hlx"/>
</dbReference>
<dbReference type="Gene3D" id="1.10.287.70">
    <property type="match status" value="1"/>
</dbReference>
<dbReference type="Pfam" id="PF00510">
    <property type="entry name" value="COX3"/>
    <property type="match status" value="1"/>
</dbReference>
<dbReference type="EMBL" id="MK721549">
    <property type="protein sequence ID" value="QDO71944.1"/>
    <property type="molecule type" value="Genomic_DNA"/>
</dbReference>
<comment type="subcellular location">
    <subcellularLocation>
        <location evidence="1">Membrane</location>
        <topology evidence="1">Multi-pass membrane protein</topology>
    </subcellularLocation>
</comment>
<dbReference type="GO" id="GO:0016020">
    <property type="term" value="C:membrane"/>
    <property type="evidence" value="ECO:0007669"/>
    <property type="project" value="UniProtKB-SubCell"/>
</dbReference>
<keyword evidence="4 8" id="KW-0812">Transmembrane</keyword>
<dbReference type="InterPro" id="IPR033945">
    <property type="entry name" value="Cyt_c_oxase_su3_dom"/>
</dbReference>
<evidence type="ECO:0000256" key="3">
    <source>
        <dbReference type="ARBA" id="ARBA00015944"/>
    </source>
</evidence>
<sequence length="331" mass="38516">MKRSPLLRFYVPDPSPWPFFVAIALNNMAIGLVLWMHRKDGSVLMLLGGALILLISSVSWWRDLLREGDMGFHTRFVIKGYRDGMGLFIFSEVMFFFSFFWAFFHNALSPSTELGMRWPPPGIRAPQPCSIPLFNTALLISSGAFVTLAHKSVISTEYVQGPLLGLFMAIVCGVLFLFVQGFEYFSNSFTLSDSVYGSVFYVLTGFHGTHVLVGSVWLIVTFVRTWLGHFRQSRHFGMSACIWYWHFVDVVWLFVYFMVYSWFGGHLYKWWFNYWNGNIYSFSYKDARPSWYIYIDDSHKPDWYNVPKNLEVKSVMDKIDPSNLTKPLWPK</sequence>
<dbReference type="PROSITE" id="PS50253">
    <property type="entry name" value="COX3"/>
    <property type="match status" value="1"/>
</dbReference>
<evidence type="ECO:0000256" key="7">
    <source>
        <dbReference type="ARBA" id="ARBA00023136"/>
    </source>
</evidence>
<evidence type="ECO:0000256" key="2">
    <source>
        <dbReference type="ARBA" id="ARBA00010581"/>
    </source>
</evidence>
<feature type="transmembrane region" description="Helical" evidence="9">
    <location>
        <begin position="161"/>
        <end position="179"/>
    </location>
</feature>